<dbReference type="OMA" id="QTPPCGQ"/>
<dbReference type="eggNOG" id="KOG2162">
    <property type="taxonomic scope" value="Eukaryota"/>
</dbReference>
<dbReference type="InterPro" id="IPR019458">
    <property type="entry name" value="Est1-like_N"/>
</dbReference>
<accession>U1I2W4</accession>
<evidence type="ECO:0000259" key="3">
    <source>
        <dbReference type="Pfam" id="PF10374"/>
    </source>
</evidence>
<dbReference type="GeneID" id="19239224"/>
<evidence type="ECO:0000259" key="2">
    <source>
        <dbReference type="Pfam" id="PF10373"/>
    </source>
</evidence>
<feature type="compositionally biased region" description="Polar residues" evidence="1">
    <location>
        <begin position="707"/>
        <end position="717"/>
    </location>
</feature>
<dbReference type="RefSeq" id="XP_007786375.1">
    <property type="nucleotide sequence ID" value="XM_007788185.1"/>
</dbReference>
<dbReference type="InterPro" id="IPR045153">
    <property type="entry name" value="Est1/Ebs1-like"/>
</dbReference>
<name>U1I2W4_ENDPU</name>
<dbReference type="Gene3D" id="1.25.40.10">
    <property type="entry name" value="Tetratricopeptide repeat domain"/>
    <property type="match status" value="1"/>
</dbReference>
<proteinExistence type="predicted"/>
<dbReference type="OrthoDB" id="69928at2759"/>
<evidence type="ECO:0000313" key="4">
    <source>
        <dbReference type="EMBL" id="ERF76334.1"/>
    </source>
</evidence>
<dbReference type="SUPFAM" id="SSF48452">
    <property type="entry name" value="TPR-like"/>
    <property type="match status" value="1"/>
</dbReference>
<keyword evidence="5" id="KW-1185">Reference proteome</keyword>
<dbReference type="EMBL" id="KE720769">
    <property type="protein sequence ID" value="ERF76334.1"/>
    <property type="molecule type" value="Genomic_DNA"/>
</dbReference>
<dbReference type="Pfam" id="PF10374">
    <property type="entry name" value="EST1"/>
    <property type="match status" value="1"/>
</dbReference>
<dbReference type="InterPro" id="IPR011990">
    <property type="entry name" value="TPR-like_helical_dom_sf"/>
</dbReference>
<dbReference type="HOGENOM" id="CLU_013363_1_0_1"/>
<dbReference type="AlphaFoldDB" id="U1I2W4"/>
<feature type="domain" description="DNA/RNA-binding" evidence="2">
    <location>
        <begin position="189"/>
        <end position="476"/>
    </location>
</feature>
<sequence length="817" mass="90921">MTSALFSNQIAFADKVEKQLLTLVALKEPTCAEIDVLIAKYRTTCETVLFANLAAAAESTESRLWNAHGMINSKYRSRLANFRDKGGKNRSVERRKLEKRYLDFIKSSIIFYRGHIQHLASHFEGPKEVLEVAYKLHIDTLSADPIIVPTQREIQLILESCHATLVRLGDLSRYRETELKTRERNWAPAVGYYDLATAMKPSSGASHNQLAVIARADGSHLRTLYHLYRALSVELPYPRAQKNLEIELKKILDRKNKNQLFLQLPEQYPSIVLQALFVYLHAKLHAGVHFSEHIELENEVLATLSVELKDRPLNGVLNKMVLSSVAAQHLASLQAAGPAQRGLKAQALIFFVRLNLKTFLTLLRIFLQELEQVTVDDDNVGDVSLPNVTSGKLSTAARRTLPCLRQYSSWLVSNASHLVALADHKSIGVQIKEFWRFYARGLTLLASTFRKPNFPDLHYLLEEDEDTIAFTPFINPETSRRYYQADGVTRRPRSHDEGVQRPHPSVEMLFRIRGLLEDGISLATKKGNGNGVSVPLMILHDMRFKFTGKELPLQPTYHKSHSHPHFSLIINRGDVVERAKQKSKPVPNSNAHLEDASQSIIPCESVSTTKHPIVDNIVASDVSSHQEPGSAFPRVSHGEPPRTPTANRSSYGDGFYGLPASTSVLIEPHENIRPSLPSIMNSLFSPRPGEASSPQSPPSTAHGHLQTPASSTPNTLQSSNTRFQASLLRQQAELEMQPQSSIYDLSTTPLSQNPSSPGNNPRFYLSRDMSPILSPFASSPSIVPDAAMFPSYDVPRPVPERSRFGAAGQTPPSGQGG</sequence>
<organism evidence="4 5">
    <name type="scientific">Endocarpon pusillum (strain Z07020 / HMAS-L-300199)</name>
    <name type="common">Lichen-forming fungus</name>
    <dbReference type="NCBI Taxonomy" id="1263415"/>
    <lineage>
        <taxon>Eukaryota</taxon>
        <taxon>Fungi</taxon>
        <taxon>Dikarya</taxon>
        <taxon>Ascomycota</taxon>
        <taxon>Pezizomycotina</taxon>
        <taxon>Eurotiomycetes</taxon>
        <taxon>Chaetothyriomycetidae</taxon>
        <taxon>Verrucariales</taxon>
        <taxon>Verrucariaceae</taxon>
        <taxon>Endocarpon</taxon>
    </lineage>
</organism>
<dbReference type="InterPro" id="IPR018834">
    <property type="entry name" value="DNA/RNA-bd_Est1-type"/>
</dbReference>
<evidence type="ECO:0000256" key="1">
    <source>
        <dbReference type="SAM" id="MobiDB-lite"/>
    </source>
</evidence>
<feature type="region of interest" description="Disordered" evidence="1">
    <location>
        <begin position="622"/>
        <end position="654"/>
    </location>
</feature>
<evidence type="ECO:0008006" key="6">
    <source>
        <dbReference type="Google" id="ProtNLM"/>
    </source>
</evidence>
<feature type="region of interest" description="Disordered" evidence="1">
    <location>
        <begin position="677"/>
        <end position="717"/>
    </location>
</feature>
<dbReference type="Proteomes" id="UP000019373">
    <property type="component" value="Unassembled WGS sequence"/>
</dbReference>
<dbReference type="PANTHER" id="PTHR15696">
    <property type="entry name" value="SMG-7 SUPPRESSOR WITH MORPHOLOGICAL EFFECT ON GENITALIA PROTEIN 7"/>
    <property type="match status" value="1"/>
</dbReference>
<gene>
    <name evidence="4" type="ORF">EPUS_04192</name>
</gene>
<reference evidence="5" key="1">
    <citation type="journal article" date="2014" name="BMC Genomics">
        <title>Genome characteristics reveal the impact of lichenization on lichen-forming fungus Endocarpon pusillum Hedwig (Verrucariales, Ascomycota).</title>
        <authorList>
            <person name="Wang Y.-Y."/>
            <person name="Liu B."/>
            <person name="Zhang X.-Y."/>
            <person name="Zhou Q.-M."/>
            <person name="Zhang T."/>
            <person name="Li H."/>
            <person name="Yu Y.-F."/>
            <person name="Zhang X.-L."/>
            <person name="Hao X.-Y."/>
            <person name="Wang M."/>
            <person name="Wang L."/>
            <person name="Wei J.-C."/>
        </authorList>
    </citation>
    <scope>NUCLEOTIDE SEQUENCE [LARGE SCALE GENOMIC DNA]</scope>
    <source>
        <strain evidence="5">Z07020 / HMAS-L-300199</strain>
    </source>
</reference>
<feature type="compositionally biased region" description="Polar residues" evidence="1">
    <location>
        <begin position="744"/>
        <end position="759"/>
    </location>
</feature>
<dbReference type="Pfam" id="PF10373">
    <property type="entry name" value="EST1_DNA_bind"/>
    <property type="match status" value="1"/>
</dbReference>
<feature type="domain" description="Telomerase activating protein Est1-like N-terminal" evidence="3">
    <location>
        <begin position="60"/>
        <end position="177"/>
    </location>
</feature>
<feature type="region of interest" description="Disordered" evidence="1">
    <location>
        <begin position="744"/>
        <end position="763"/>
    </location>
</feature>
<protein>
    <recommendedName>
        <fullName evidence="6">Protein SMG7</fullName>
    </recommendedName>
</protein>
<dbReference type="PANTHER" id="PTHR15696:SF36">
    <property type="entry name" value="NONSENSE-MEDIATED MRNA DECAY FACTOR"/>
    <property type="match status" value="1"/>
</dbReference>
<evidence type="ECO:0000313" key="5">
    <source>
        <dbReference type="Proteomes" id="UP000019373"/>
    </source>
</evidence>